<reference evidence="2 3" key="1">
    <citation type="submission" date="2020-11" db="EMBL/GenBank/DDBJ databases">
        <authorList>
            <person name="Peeters C."/>
        </authorList>
    </citation>
    <scope>NUCLEOTIDE SEQUENCE [LARGE SCALE GENOMIC DNA]</scope>
    <source>
        <strain evidence="2 3">LMG 7974</strain>
    </source>
</reference>
<sequence>MKICYFSCSSIFGGIENIIVKSLNELSKTNEVALIVPKNCEYKNKLNKNVKIYEYQSFDKRYNPFLYLQIAKIAKNYELIHTHGAKATQIFYLLNKILNKKFVATKHNVRKGKIFNQIKNVIAVSKEVAKTIKNSSKIIYFGHEKQDIKPEILSDKFSIVSVGRLDKIKGFDLLINALANVEFEFRLYIVGEGCERENLQLLIQKLNLTDRVFLLGFRNDTFNILKGANLQVIASRSEGFPNVLIEGIFYANALVSVHIGSIAEILDNKFLTTHENLSKKLDEIYKNYENYSLEFKEFAKKQENLLSLDRYICELKDYYKELQ</sequence>
<dbReference type="SUPFAM" id="SSF53756">
    <property type="entry name" value="UDP-Glycosyltransferase/glycogen phosphorylase"/>
    <property type="match status" value="1"/>
</dbReference>
<keyword evidence="3" id="KW-1185">Reference proteome</keyword>
<name>A0ABN7K5D1_9BACT</name>
<comment type="caution">
    <text evidence="2">The sequence shown here is derived from an EMBL/GenBank/DDBJ whole genome shotgun (WGS) entry which is preliminary data.</text>
</comment>
<gene>
    <name evidence="2" type="ORF">LMG7974_00569</name>
</gene>
<protein>
    <recommendedName>
        <fullName evidence="1">Glycosyl transferase family 1 domain-containing protein</fullName>
    </recommendedName>
</protein>
<proteinExistence type="predicted"/>
<dbReference type="Proteomes" id="UP000789803">
    <property type="component" value="Unassembled WGS sequence"/>
</dbReference>
<feature type="domain" description="Glycosyl transferase family 1" evidence="1">
    <location>
        <begin position="145"/>
        <end position="301"/>
    </location>
</feature>
<evidence type="ECO:0000259" key="1">
    <source>
        <dbReference type="Pfam" id="PF00534"/>
    </source>
</evidence>
<dbReference type="InterPro" id="IPR001296">
    <property type="entry name" value="Glyco_trans_1"/>
</dbReference>
<dbReference type="EMBL" id="CAJHOF010000004">
    <property type="protein sequence ID" value="CAD7287689.1"/>
    <property type="molecule type" value="Genomic_DNA"/>
</dbReference>
<organism evidence="2 3">
    <name type="scientific">Campylobacter majalis</name>
    <dbReference type="NCBI Taxonomy" id="2790656"/>
    <lineage>
        <taxon>Bacteria</taxon>
        <taxon>Pseudomonadati</taxon>
        <taxon>Campylobacterota</taxon>
        <taxon>Epsilonproteobacteria</taxon>
        <taxon>Campylobacterales</taxon>
        <taxon>Campylobacteraceae</taxon>
        <taxon>Campylobacter</taxon>
    </lineage>
</organism>
<dbReference type="PANTHER" id="PTHR12526">
    <property type="entry name" value="GLYCOSYLTRANSFERASE"/>
    <property type="match status" value="1"/>
</dbReference>
<accession>A0ABN7K5D1</accession>
<dbReference type="Gene3D" id="3.40.50.2000">
    <property type="entry name" value="Glycogen Phosphorylase B"/>
    <property type="match status" value="2"/>
</dbReference>
<dbReference type="RefSeq" id="WP_229932389.1">
    <property type="nucleotide sequence ID" value="NZ_CAJHOF010000004.1"/>
</dbReference>
<dbReference type="Pfam" id="PF00534">
    <property type="entry name" value="Glycos_transf_1"/>
    <property type="match status" value="1"/>
</dbReference>
<evidence type="ECO:0000313" key="2">
    <source>
        <dbReference type="EMBL" id="CAD7287689.1"/>
    </source>
</evidence>
<evidence type="ECO:0000313" key="3">
    <source>
        <dbReference type="Proteomes" id="UP000789803"/>
    </source>
</evidence>